<protein>
    <submittedName>
        <fullName evidence="2">Uncharacterized protein</fullName>
    </submittedName>
</protein>
<organism evidence="2 3">
    <name type="scientific">Longimycelium tulufanense</name>
    <dbReference type="NCBI Taxonomy" id="907463"/>
    <lineage>
        <taxon>Bacteria</taxon>
        <taxon>Bacillati</taxon>
        <taxon>Actinomycetota</taxon>
        <taxon>Actinomycetes</taxon>
        <taxon>Pseudonocardiales</taxon>
        <taxon>Pseudonocardiaceae</taxon>
        <taxon>Longimycelium</taxon>
    </lineage>
</organism>
<evidence type="ECO:0000256" key="1">
    <source>
        <dbReference type="SAM" id="MobiDB-lite"/>
    </source>
</evidence>
<name>A0A8J3FVS1_9PSEU</name>
<reference evidence="2" key="1">
    <citation type="journal article" date="2014" name="Int. J. Syst. Evol. Microbiol.">
        <title>Complete genome sequence of Corynebacterium casei LMG S-19264T (=DSM 44701T), isolated from a smear-ripened cheese.</title>
        <authorList>
            <consortium name="US DOE Joint Genome Institute (JGI-PGF)"/>
            <person name="Walter F."/>
            <person name="Albersmeier A."/>
            <person name="Kalinowski J."/>
            <person name="Ruckert C."/>
        </authorList>
    </citation>
    <scope>NUCLEOTIDE SEQUENCE</scope>
    <source>
        <strain evidence="2">CGMCC 4.5737</strain>
    </source>
</reference>
<dbReference type="Proteomes" id="UP000637578">
    <property type="component" value="Unassembled WGS sequence"/>
</dbReference>
<reference evidence="2" key="2">
    <citation type="submission" date="2020-09" db="EMBL/GenBank/DDBJ databases">
        <authorList>
            <person name="Sun Q."/>
            <person name="Zhou Y."/>
        </authorList>
    </citation>
    <scope>NUCLEOTIDE SEQUENCE</scope>
    <source>
        <strain evidence="2">CGMCC 4.5737</strain>
    </source>
</reference>
<gene>
    <name evidence="2" type="ORF">GCM10012275_40470</name>
</gene>
<evidence type="ECO:0000313" key="2">
    <source>
        <dbReference type="EMBL" id="GGM65765.1"/>
    </source>
</evidence>
<evidence type="ECO:0000313" key="3">
    <source>
        <dbReference type="Proteomes" id="UP000637578"/>
    </source>
</evidence>
<dbReference type="EMBL" id="BMMK01000019">
    <property type="protein sequence ID" value="GGM65765.1"/>
    <property type="molecule type" value="Genomic_DNA"/>
</dbReference>
<keyword evidence="3" id="KW-1185">Reference proteome</keyword>
<proteinExistence type="predicted"/>
<dbReference type="AlphaFoldDB" id="A0A8J3FVS1"/>
<dbReference type="RefSeq" id="WP_189059953.1">
    <property type="nucleotide sequence ID" value="NZ_BMMK01000019.1"/>
</dbReference>
<sequence length="114" mass="12370">MSRALPIDRDQLRAALRELLDDPRPAAARPEVLAAVAAERQRRHEDDDGDDAPDSPITGDFARLSMLAEEVGDVARQLGPHATDPDALRPELIQVAAVALAWADRLDELDGAPF</sequence>
<accession>A0A8J3FVS1</accession>
<comment type="caution">
    <text evidence="2">The sequence shown here is derived from an EMBL/GenBank/DDBJ whole genome shotgun (WGS) entry which is preliminary data.</text>
</comment>
<feature type="region of interest" description="Disordered" evidence="1">
    <location>
        <begin position="37"/>
        <end position="58"/>
    </location>
</feature>